<dbReference type="EMBL" id="CAJVPW010008099">
    <property type="protein sequence ID" value="CAG8589631.1"/>
    <property type="molecule type" value="Genomic_DNA"/>
</dbReference>
<comment type="caution">
    <text evidence="1">The sequence shown here is derived from an EMBL/GenBank/DDBJ whole genome shotgun (WGS) entry which is preliminary data.</text>
</comment>
<dbReference type="Proteomes" id="UP000789366">
    <property type="component" value="Unassembled WGS sequence"/>
</dbReference>
<evidence type="ECO:0000313" key="1">
    <source>
        <dbReference type="EMBL" id="CAG8589631.1"/>
    </source>
</evidence>
<gene>
    <name evidence="1" type="ORF">SPELUC_LOCUS6696</name>
</gene>
<sequence>LDEHDEKYNQTSMPLSLQFSDDIFEDSCKVIDDKMSSTEEFAYDIDNYNTDDDEAIEILINQKKKEFHSTCSIMILNPLMMTSEMCNKPSTQRLWNLIGNWKINSTCIKEVGDNPEKLEICESHFNLDQASDFHPTGSKQNIDHTSAMISYKRCLYCNYNFHVFTRERNCKTHAWYIIGKDIMLPYITLYTCNALMTHKSIIYKKLSLKKNYHRSRYICQTCFSKNGGHTYIPSGQGKKRVNCIDAHNNENGIGLRIIENWILNIGLSSDKDLK</sequence>
<organism evidence="1 2">
    <name type="scientific">Cetraspora pellucida</name>
    <dbReference type="NCBI Taxonomy" id="1433469"/>
    <lineage>
        <taxon>Eukaryota</taxon>
        <taxon>Fungi</taxon>
        <taxon>Fungi incertae sedis</taxon>
        <taxon>Mucoromycota</taxon>
        <taxon>Glomeromycotina</taxon>
        <taxon>Glomeromycetes</taxon>
        <taxon>Diversisporales</taxon>
        <taxon>Gigasporaceae</taxon>
        <taxon>Cetraspora</taxon>
    </lineage>
</organism>
<accession>A0ACA9MFR3</accession>
<proteinExistence type="predicted"/>
<name>A0ACA9MFR3_9GLOM</name>
<feature type="non-terminal residue" evidence="1">
    <location>
        <position position="1"/>
    </location>
</feature>
<protein>
    <submittedName>
        <fullName evidence="1">13914_t:CDS:1</fullName>
    </submittedName>
</protein>
<keyword evidence="2" id="KW-1185">Reference proteome</keyword>
<reference evidence="1" key="1">
    <citation type="submission" date="2021-06" db="EMBL/GenBank/DDBJ databases">
        <authorList>
            <person name="Kallberg Y."/>
            <person name="Tangrot J."/>
            <person name="Rosling A."/>
        </authorList>
    </citation>
    <scope>NUCLEOTIDE SEQUENCE</scope>
    <source>
        <strain evidence="1">28 12/20/2015</strain>
    </source>
</reference>
<evidence type="ECO:0000313" key="2">
    <source>
        <dbReference type="Proteomes" id="UP000789366"/>
    </source>
</evidence>